<dbReference type="Pfam" id="PF08808">
    <property type="entry name" value="RES"/>
    <property type="match status" value="1"/>
</dbReference>
<feature type="domain" description="RES" evidence="1">
    <location>
        <begin position="38"/>
        <end position="176"/>
    </location>
</feature>
<dbReference type="RefSeq" id="WP_187792863.1">
    <property type="nucleotide sequence ID" value="NZ_JACOQL010000002.1"/>
</dbReference>
<proteinExistence type="predicted"/>
<evidence type="ECO:0000313" key="3">
    <source>
        <dbReference type="Proteomes" id="UP000608594"/>
    </source>
</evidence>
<keyword evidence="3" id="KW-1185">Reference proteome</keyword>
<comment type="caution">
    <text evidence="2">The sequence shown here is derived from an EMBL/GenBank/DDBJ whole genome shotgun (WGS) entry which is preliminary data.</text>
</comment>
<dbReference type="AlphaFoldDB" id="A0A926JBZ3"/>
<dbReference type="SMART" id="SM00953">
    <property type="entry name" value="RES"/>
    <property type="match status" value="1"/>
</dbReference>
<evidence type="ECO:0000313" key="2">
    <source>
        <dbReference type="EMBL" id="MBC9246370.1"/>
    </source>
</evidence>
<accession>A0A926JBZ3</accession>
<gene>
    <name evidence="2" type="ORF">H4P12_06510</name>
</gene>
<dbReference type="Proteomes" id="UP000608594">
    <property type="component" value="Unassembled WGS sequence"/>
</dbReference>
<organism evidence="2 3">
    <name type="scientific">Paracoccus amoyensis</name>
    <dbReference type="NCBI Taxonomy" id="2760093"/>
    <lineage>
        <taxon>Bacteria</taxon>
        <taxon>Pseudomonadati</taxon>
        <taxon>Pseudomonadota</taxon>
        <taxon>Alphaproteobacteria</taxon>
        <taxon>Rhodobacterales</taxon>
        <taxon>Paracoccaceae</taxon>
        <taxon>Paracoccus</taxon>
    </lineage>
</organism>
<reference evidence="2" key="1">
    <citation type="submission" date="2020-08" db="EMBL/GenBank/DDBJ databases">
        <title>Paracoccus amoyensis sp. nov., isolated from the surface seawater at coast of Xiamen, Fujian.</title>
        <authorList>
            <person name="Lyu L."/>
        </authorList>
    </citation>
    <scope>NUCLEOTIDE SEQUENCE</scope>
    <source>
        <strain evidence="2">11-3</strain>
    </source>
</reference>
<dbReference type="InterPro" id="IPR014914">
    <property type="entry name" value="RES_dom"/>
</dbReference>
<protein>
    <submittedName>
        <fullName evidence="2">RES family NAD+ phosphorylase</fullName>
    </submittedName>
</protein>
<evidence type="ECO:0000259" key="1">
    <source>
        <dbReference type="SMART" id="SM00953"/>
    </source>
</evidence>
<name>A0A926JBZ3_9RHOB</name>
<dbReference type="EMBL" id="JACOQL010000002">
    <property type="protein sequence ID" value="MBC9246370.1"/>
    <property type="molecule type" value="Genomic_DNA"/>
</dbReference>
<sequence>MKLVDTTAEQGLLESILEESKPPVPVEAKGYDYLLSTPFRYRSRHPSRFRKATSAFGIFYAAEESQTCLYEMIFYRMLFFAESPDTDFPSGPTQYSVFKVSIAAERAIDLTEVPLNEAASDWLRPADYSACQNLAEAGRAKGLQLIRYQSVREPSGKGKNVALLDPSCFIGSPTPVETWNIFLGPAGAQAIREMPKTSFDCPVEQFLEDPRTAKIVEKFSKKT</sequence>